<evidence type="ECO:0000256" key="6">
    <source>
        <dbReference type="ARBA" id="ARBA00047334"/>
    </source>
</evidence>
<comment type="function">
    <text evidence="9">Condenses 4-methyl-5-(beta-hydroxyethyl)thiazole monophosphate (THZ-P) and 2-methyl-4-amino-5-hydroxymethyl pyrimidine pyrophosphate (HMP-PP) to form thiamine monophosphate (TMP).</text>
</comment>
<feature type="domain" description="Thiamine phosphate synthase/TenI" evidence="12">
    <location>
        <begin position="247"/>
        <end position="418"/>
    </location>
</feature>
<dbReference type="AlphaFoldDB" id="A0A368LKD0"/>
<gene>
    <name evidence="9" type="primary">thiE</name>
    <name evidence="13" type="ORF">CIK83_00675</name>
</gene>
<comment type="catalytic activity">
    <reaction evidence="6 9 10">
        <text>4-methyl-5-(2-phosphooxyethyl)-thiazole + 4-amino-2-methyl-5-(diphosphooxymethyl)pyrimidine + H(+) = thiamine phosphate + diphosphate</text>
        <dbReference type="Rhea" id="RHEA:22328"/>
        <dbReference type="ChEBI" id="CHEBI:15378"/>
        <dbReference type="ChEBI" id="CHEBI:33019"/>
        <dbReference type="ChEBI" id="CHEBI:37575"/>
        <dbReference type="ChEBI" id="CHEBI:57841"/>
        <dbReference type="ChEBI" id="CHEBI:58296"/>
        <dbReference type="EC" id="2.5.1.3"/>
    </reaction>
</comment>
<dbReference type="CDD" id="cd00564">
    <property type="entry name" value="TMP_TenI"/>
    <property type="match status" value="1"/>
</dbReference>
<comment type="catalytic activity">
    <reaction evidence="8 9 10">
        <text>2-[(2R,5Z)-2-carboxy-4-methylthiazol-5(2H)-ylidene]ethyl phosphate + 4-amino-2-methyl-5-(diphosphooxymethyl)pyrimidine + 2 H(+) = thiamine phosphate + CO2 + diphosphate</text>
        <dbReference type="Rhea" id="RHEA:47844"/>
        <dbReference type="ChEBI" id="CHEBI:15378"/>
        <dbReference type="ChEBI" id="CHEBI:16526"/>
        <dbReference type="ChEBI" id="CHEBI:33019"/>
        <dbReference type="ChEBI" id="CHEBI:37575"/>
        <dbReference type="ChEBI" id="CHEBI:57841"/>
        <dbReference type="ChEBI" id="CHEBI:62899"/>
        <dbReference type="EC" id="2.5.1.3"/>
    </reaction>
</comment>
<evidence type="ECO:0000256" key="7">
    <source>
        <dbReference type="ARBA" id="ARBA00047851"/>
    </source>
</evidence>
<evidence type="ECO:0000256" key="2">
    <source>
        <dbReference type="ARBA" id="ARBA00022679"/>
    </source>
</evidence>
<evidence type="ECO:0000256" key="9">
    <source>
        <dbReference type="HAMAP-Rule" id="MF_00097"/>
    </source>
</evidence>
<dbReference type="GO" id="GO:0009229">
    <property type="term" value="P:thiamine diphosphate biosynthetic process"/>
    <property type="evidence" value="ECO:0007669"/>
    <property type="project" value="UniProtKB-UniRule"/>
</dbReference>
<feature type="binding site" evidence="9">
    <location>
        <begin position="359"/>
        <end position="361"/>
    </location>
    <ligand>
        <name>2-[(2R,5Z)-2-carboxy-4-methylthiazol-5(2H)-ylidene]ethyl phosphate</name>
        <dbReference type="ChEBI" id="CHEBI:62899"/>
    </ligand>
</feature>
<dbReference type="InterPro" id="IPR022998">
    <property type="entry name" value="ThiamineP_synth_TenI"/>
</dbReference>
<name>A0A368LKD0_9VIBR</name>
<dbReference type="FunFam" id="3.20.20.70:FF:000064">
    <property type="entry name" value="Thiamine-phosphate synthase"/>
    <property type="match status" value="1"/>
</dbReference>
<dbReference type="Proteomes" id="UP000252479">
    <property type="component" value="Unassembled WGS sequence"/>
</dbReference>
<dbReference type="EMBL" id="QPGL01000001">
    <property type="protein sequence ID" value="RCS72245.1"/>
    <property type="molecule type" value="Genomic_DNA"/>
</dbReference>
<dbReference type="OrthoDB" id="9810880at2"/>
<dbReference type="GO" id="GO:0004789">
    <property type="term" value="F:thiamine-phosphate diphosphorylase activity"/>
    <property type="evidence" value="ECO:0007669"/>
    <property type="project" value="UniProtKB-UniRule"/>
</dbReference>
<evidence type="ECO:0000313" key="14">
    <source>
        <dbReference type="Proteomes" id="UP000252479"/>
    </source>
</evidence>
<dbReference type="GO" id="GO:0009228">
    <property type="term" value="P:thiamine biosynthetic process"/>
    <property type="evidence" value="ECO:0007669"/>
    <property type="project" value="UniProtKB-KW"/>
</dbReference>
<keyword evidence="3 9" id="KW-0479">Metal-binding</keyword>
<organism evidence="13 14">
    <name type="scientific">Vibrio casei</name>
    <dbReference type="NCBI Taxonomy" id="673372"/>
    <lineage>
        <taxon>Bacteria</taxon>
        <taxon>Pseudomonadati</taxon>
        <taxon>Pseudomonadota</taxon>
        <taxon>Gammaproteobacteria</taxon>
        <taxon>Vibrionales</taxon>
        <taxon>Vibrionaceae</taxon>
        <taxon>Vibrio</taxon>
    </lineage>
</organism>
<evidence type="ECO:0000259" key="12">
    <source>
        <dbReference type="Pfam" id="PF02581"/>
    </source>
</evidence>
<dbReference type="UniPathway" id="UPA00060">
    <property type="reaction ID" value="UER00141"/>
</dbReference>
<evidence type="ECO:0000256" key="4">
    <source>
        <dbReference type="ARBA" id="ARBA00022842"/>
    </source>
</evidence>
<protein>
    <recommendedName>
        <fullName evidence="9">Thiamine-phosphate synthase</fullName>
        <shortName evidence="9">TP synthase</shortName>
        <shortName evidence="9">TPS</shortName>
        <ecNumber evidence="9">2.5.1.3</ecNumber>
    </recommendedName>
    <alternativeName>
        <fullName evidence="9">Thiamine-phosphate pyrophosphorylase</fullName>
        <shortName evidence="9">TMP pyrophosphorylase</shortName>
        <shortName evidence="9">TMP-PPase</shortName>
    </alternativeName>
</protein>
<dbReference type="NCBIfam" id="TIGR00693">
    <property type="entry name" value="thiE"/>
    <property type="match status" value="1"/>
</dbReference>
<dbReference type="GO" id="GO:0000287">
    <property type="term" value="F:magnesium ion binding"/>
    <property type="evidence" value="ECO:0007669"/>
    <property type="project" value="UniProtKB-UniRule"/>
</dbReference>
<dbReference type="HAMAP" id="MF_00097">
    <property type="entry name" value="TMP_synthase"/>
    <property type="match status" value="1"/>
</dbReference>
<comment type="similarity">
    <text evidence="9 10">Belongs to the thiamine-phosphate synthase family.</text>
</comment>
<dbReference type="PANTHER" id="PTHR20857">
    <property type="entry name" value="THIAMINE-PHOSPHATE PYROPHOSPHORYLASE"/>
    <property type="match status" value="1"/>
</dbReference>
<comment type="caution">
    <text evidence="13">The sequence shown here is derived from an EMBL/GenBank/DDBJ whole genome shotgun (WGS) entry which is preliminary data.</text>
</comment>
<keyword evidence="2 9" id="KW-0808">Transferase</keyword>
<dbReference type="RefSeq" id="WP_086957789.1">
    <property type="nucleotide sequence ID" value="NZ_AP018680.1"/>
</dbReference>
<comment type="catalytic activity">
    <reaction evidence="7 9 10">
        <text>2-(2-carboxy-4-methylthiazol-5-yl)ethyl phosphate + 4-amino-2-methyl-5-(diphosphooxymethyl)pyrimidine + 2 H(+) = thiamine phosphate + CO2 + diphosphate</text>
        <dbReference type="Rhea" id="RHEA:47848"/>
        <dbReference type="ChEBI" id="CHEBI:15378"/>
        <dbReference type="ChEBI" id="CHEBI:16526"/>
        <dbReference type="ChEBI" id="CHEBI:33019"/>
        <dbReference type="ChEBI" id="CHEBI:37575"/>
        <dbReference type="ChEBI" id="CHEBI:57841"/>
        <dbReference type="ChEBI" id="CHEBI:62890"/>
        <dbReference type="EC" id="2.5.1.3"/>
    </reaction>
</comment>
<feature type="binding site" evidence="9">
    <location>
        <position position="314"/>
    </location>
    <ligand>
        <name>Mg(2+)</name>
        <dbReference type="ChEBI" id="CHEBI:18420"/>
    </ligand>
</feature>
<dbReference type="Pfam" id="PF02581">
    <property type="entry name" value="TMP-TENI"/>
    <property type="match status" value="1"/>
</dbReference>
<feature type="binding site" evidence="9">
    <location>
        <position position="395"/>
    </location>
    <ligand>
        <name>2-[(2R,5Z)-2-carboxy-4-methylthiazol-5(2H)-ylidene]ethyl phosphate</name>
        <dbReference type="ChEBI" id="CHEBI:62899"/>
    </ligand>
</feature>
<evidence type="ECO:0000256" key="1">
    <source>
        <dbReference type="ARBA" id="ARBA00005165"/>
    </source>
</evidence>
<dbReference type="EC" id="2.5.1.3" evidence="9"/>
<dbReference type="PANTHER" id="PTHR20857:SF15">
    <property type="entry name" value="THIAMINE-PHOSPHATE SYNTHASE"/>
    <property type="match status" value="1"/>
</dbReference>
<dbReference type="Gene3D" id="3.20.20.70">
    <property type="entry name" value="Aldolase class I"/>
    <property type="match status" value="1"/>
</dbReference>
<dbReference type="InterPro" id="IPR013785">
    <property type="entry name" value="Aldolase_TIM"/>
</dbReference>
<dbReference type="InterPro" id="IPR036206">
    <property type="entry name" value="ThiamineP_synth_sf"/>
</dbReference>
<feature type="binding site" evidence="9">
    <location>
        <position position="295"/>
    </location>
    <ligand>
        <name>Mg(2+)</name>
        <dbReference type="ChEBI" id="CHEBI:18420"/>
    </ligand>
</feature>
<feature type="binding site" evidence="9">
    <location>
        <position position="333"/>
    </location>
    <ligand>
        <name>4-amino-2-methyl-5-(diphosphooxymethyl)pyrimidine</name>
        <dbReference type="ChEBI" id="CHEBI:57841"/>
    </ligand>
</feature>
<feature type="binding site" evidence="9">
    <location>
        <begin position="262"/>
        <end position="266"/>
    </location>
    <ligand>
        <name>4-amino-2-methyl-5-(diphosphooxymethyl)pyrimidine</name>
        <dbReference type="ChEBI" id="CHEBI:57841"/>
    </ligand>
</feature>
<evidence type="ECO:0000256" key="3">
    <source>
        <dbReference type="ARBA" id="ARBA00022723"/>
    </source>
</evidence>
<comment type="caution">
    <text evidence="9">Lacks conserved residue(s) required for the propagation of feature annotation.</text>
</comment>
<reference evidence="13 14" key="1">
    <citation type="journal article" date="2017" name="Elife">
        <title>Extensive horizontal gene transfer in cheese-associated bacteria.</title>
        <authorList>
            <person name="Bonham K.S."/>
            <person name="Wolfe B.E."/>
            <person name="Dutton R.J."/>
        </authorList>
    </citation>
    <scope>NUCLEOTIDE SEQUENCE [LARGE SCALE GENOMIC DNA]</scope>
    <source>
        <strain evidence="13 14">JB196</strain>
    </source>
</reference>
<sequence>MIKIKLPPQHDDIKEIFLQCLSAANQVGFTTDHIQVSHSNNGDFVYHNGIEDKIFSVQLNAPIPAFEEESELTSNALASNLSQSEARHLVYLDGASLPAVLNKNAVYIDALFNGEHHDIWLNTEAEFCVLRSAQNIQLEPHRHLAWFFSCLSLDFPLEDALTLARAAVSHSHISSSKKLNSADAVLNVSRETWPKERFLFPVPLLVNDRVEQELELQFQWENIQESLFDFAELERDKFRLYPVVTEFTQIETLLKFGVKTIQLRIKDPDQSDLEWQIEQAIRLGREHDAQVFINDYWQLAVKHKAYGVHLGQEDLLTADLRVIERSGLRLGLSTHGYYEILKAAQLNPSYIALGHIFPTPTKQMVSRPQGLTRLRLYQEMISSLVPSEPTVAIGGIDLSNAQQVWQCGVTSLAVVRAITQAPDIQLAINLFAQIMQTDEARIAESA</sequence>
<keyword evidence="5 9" id="KW-0784">Thiamine biosynthesis</keyword>
<dbReference type="SUPFAM" id="SSF51391">
    <property type="entry name" value="Thiamin phosphate synthase"/>
    <property type="match status" value="1"/>
</dbReference>
<comment type="pathway">
    <text evidence="1 9 11">Cofactor biosynthesis; thiamine diphosphate biosynthesis; thiamine phosphate from 4-amino-2-methyl-5-diphosphomethylpyrimidine and 4-methyl-5-(2-phosphoethyl)-thiazole: step 1/1.</text>
</comment>
<accession>A0A368LKD0</accession>
<dbReference type="GeneID" id="303187407"/>
<evidence type="ECO:0000256" key="5">
    <source>
        <dbReference type="ARBA" id="ARBA00022977"/>
    </source>
</evidence>
<evidence type="ECO:0000256" key="8">
    <source>
        <dbReference type="ARBA" id="ARBA00047883"/>
    </source>
</evidence>
<dbReference type="InterPro" id="IPR034291">
    <property type="entry name" value="TMP_synthase"/>
</dbReference>
<feature type="binding site" evidence="9">
    <location>
        <position position="362"/>
    </location>
    <ligand>
        <name>4-amino-2-methyl-5-(diphosphooxymethyl)pyrimidine</name>
        <dbReference type="ChEBI" id="CHEBI:57841"/>
    </ligand>
</feature>
<dbReference type="NCBIfam" id="NF002904">
    <property type="entry name" value="PRK03512.1"/>
    <property type="match status" value="1"/>
</dbReference>
<evidence type="ECO:0000313" key="13">
    <source>
        <dbReference type="EMBL" id="RCS72245.1"/>
    </source>
</evidence>
<feature type="binding site" evidence="9">
    <location>
        <position position="294"/>
    </location>
    <ligand>
        <name>4-amino-2-methyl-5-(diphosphooxymethyl)pyrimidine</name>
        <dbReference type="ChEBI" id="CHEBI:57841"/>
    </ligand>
</feature>
<keyword evidence="4 9" id="KW-0460">Magnesium</keyword>
<comment type="cofactor">
    <cofactor evidence="9">
        <name>Mg(2+)</name>
        <dbReference type="ChEBI" id="CHEBI:18420"/>
    </cofactor>
    <text evidence="9">Binds 1 Mg(2+) ion per subunit.</text>
</comment>
<proteinExistence type="inferred from homology"/>
<keyword evidence="14" id="KW-1185">Reference proteome</keyword>
<evidence type="ECO:0000256" key="11">
    <source>
        <dbReference type="RuleBase" id="RU004253"/>
    </source>
</evidence>
<dbReference type="GO" id="GO:0005737">
    <property type="term" value="C:cytoplasm"/>
    <property type="evidence" value="ECO:0007669"/>
    <property type="project" value="TreeGrafter"/>
</dbReference>
<evidence type="ECO:0000256" key="10">
    <source>
        <dbReference type="RuleBase" id="RU003826"/>
    </source>
</evidence>